<keyword evidence="2" id="KW-1185">Reference proteome</keyword>
<gene>
    <name evidence="1" type="ORF">AAFF_G00137100</name>
</gene>
<reference evidence="1" key="1">
    <citation type="journal article" date="2023" name="Science">
        <title>Genome structures resolve the early diversification of teleost fishes.</title>
        <authorList>
            <person name="Parey E."/>
            <person name="Louis A."/>
            <person name="Montfort J."/>
            <person name="Bouchez O."/>
            <person name="Roques C."/>
            <person name="Iampietro C."/>
            <person name="Lluch J."/>
            <person name="Castinel A."/>
            <person name="Donnadieu C."/>
            <person name="Desvignes T."/>
            <person name="Floi Bucao C."/>
            <person name="Jouanno E."/>
            <person name="Wen M."/>
            <person name="Mejri S."/>
            <person name="Dirks R."/>
            <person name="Jansen H."/>
            <person name="Henkel C."/>
            <person name="Chen W.J."/>
            <person name="Zahm M."/>
            <person name="Cabau C."/>
            <person name="Klopp C."/>
            <person name="Thompson A.W."/>
            <person name="Robinson-Rechavi M."/>
            <person name="Braasch I."/>
            <person name="Lecointre G."/>
            <person name="Bobe J."/>
            <person name="Postlethwait J.H."/>
            <person name="Berthelot C."/>
            <person name="Roest Crollius H."/>
            <person name="Guiguen Y."/>
        </authorList>
    </citation>
    <scope>NUCLEOTIDE SEQUENCE</scope>
    <source>
        <strain evidence="1">NC1722</strain>
    </source>
</reference>
<evidence type="ECO:0000313" key="1">
    <source>
        <dbReference type="EMBL" id="KAJ8418001.1"/>
    </source>
</evidence>
<accession>A0AAD7X1T7</accession>
<protein>
    <submittedName>
        <fullName evidence="1">Uncharacterized protein</fullName>
    </submittedName>
</protein>
<proteinExistence type="predicted"/>
<dbReference type="Proteomes" id="UP001221898">
    <property type="component" value="Unassembled WGS sequence"/>
</dbReference>
<name>A0AAD7X1T7_9TELE</name>
<dbReference type="EMBL" id="JAINUG010000002">
    <property type="protein sequence ID" value="KAJ8418001.1"/>
    <property type="molecule type" value="Genomic_DNA"/>
</dbReference>
<dbReference type="AlphaFoldDB" id="A0AAD7X1T7"/>
<evidence type="ECO:0000313" key="2">
    <source>
        <dbReference type="Proteomes" id="UP001221898"/>
    </source>
</evidence>
<comment type="caution">
    <text evidence="1">The sequence shown here is derived from an EMBL/GenBank/DDBJ whole genome shotgun (WGS) entry which is preliminary data.</text>
</comment>
<organism evidence="1 2">
    <name type="scientific">Aldrovandia affinis</name>
    <dbReference type="NCBI Taxonomy" id="143900"/>
    <lineage>
        <taxon>Eukaryota</taxon>
        <taxon>Metazoa</taxon>
        <taxon>Chordata</taxon>
        <taxon>Craniata</taxon>
        <taxon>Vertebrata</taxon>
        <taxon>Euteleostomi</taxon>
        <taxon>Actinopterygii</taxon>
        <taxon>Neopterygii</taxon>
        <taxon>Teleostei</taxon>
        <taxon>Notacanthiformes</taxon>
        <taxon>Halosauridae</taxon>
        <taxon>Aldrovandia</taxon>
    </lineage>
</organism>
<sequence>MFAVNRWVHAVSRIPWLYNADRCSNILSGLLGSGSGLLRAACDNADTGDRKASRVSTARRFVRTFQTHGSALDTSIFL</sequence>